<evidence type="ECO:0000313" key="8">
    <source>
        <dbReference type="Proteomes" id="UP000238479"/>
    </source>
</evidence>
<dbReference type="GO" id="GO:0008168">
    <property type="term" value="F:methyltransferase activity"/>
    <property type="evidence" value="ECO:0007669"/>
    <property type="project" value="UniProtKB-KW"/>
</dbReference>
<sequence>MESNSALYAPCPSLPNVQEMVRTDPFQVPEKYIRNETDITKDAGLCPHLSSEVPIIDLSLLSKGHKEELTKLDQACKEWGFFQVVNHGVATEVTKSLKEAAEKFFELPLEEKNRIAMPSNDIQGYGHTNVDQKVLDWSDKLVLVVYPHQYRKLDVWPPTPFKEAIETYSSEVRRVGEELLRSLSLIMGMEKDAVLGLHQELVQPLSVAYYPQCSMPEKVLGLSAHSDKGSLAIVMQEDDVMGLQIKHNGKWVPIKPIHDAFTVNVGDIIEIWSNGKYKSIEHRVVTNESRARISYSTFCLPHQNAEIEPLDQMILASPGSFPLYKKVTYGDYLRETKKMKSEGKAHVVEVAKIVS</sequence>
<dbReference type="GO" id="GO:0031418">
    <property type="term" value="F:L-ascorbic acid binding"/>
    <property type="evidence" value="ECO:0007669"/>
    <property type="project" value="UniProtKB-KW"/>
</dbReference>
<dbReference type="OMA" id="EKVNHMP"/>
<proteinExistence type="inferred from homology"/>
<feature type="domain" description="Fe2OG dioxygenase" evidence="6">
    <location>
        <begin position="200"/>
        <end position="301"/>
    </location>
</feature>
<dbReference type="EC" id="1.14.11.32" evidence="7"/>
<accession>A0A2P6R9W8</accession>
<evidence type="ECO:0000259" key="6">
    <source>
        <dbReference type="PROSITE" id="PS51471"/>
    </source>
</evidence>
<comment type="caution">
    <text evidence="7">The sequence shown here is derived from an EMBL/GenBank/DDBJ whole genome shotgun (WGS) entry which is preliminary data.</text>
</comment>
<dbReference type="EMBL" id="PDCK01000041">
    <property type="protein sequence ID" value="PRQ43230.1"/>
    <property type="molecule type" value="Genomic_DNA"/>
</dbReference>
<dbReference type="Pfam" id="PF14226">
    <property type="entry name" value="DIOX_N"/>
    <property type="match status" value="1"/>
</dbReference>
<dbReference type="InterPro" id="IPR044861">
    <property type="entry name" value="IPNS-like_FE2OG_OXY"/>
</dbReference>
<keyword evidence="8" id="KW-1185">Reference proteome</keyword>
<dbReference type="InterPro" id="IPR026992">
    <property type="entry name" value="DIOX_N"/>
</dbReference>
<evidence type="ECO:0000256" key="5">
    <source>
        <dbReference type="RuleBase" id="RU003682"/>
    </source>
</evidence>
<name>A0A2P6R9W8_ROSCH</name>
<dbReference type="InterPro" id="IPR005123">
    <property type="entry name" value="Oxoglu/Fe-dep_dioxygenase_dom"/>
</dbReference>
<keyword evidence="2 5" id="KW-0479">Metal-binding</keyword>
<dbReference type="Proteomes" id="UP000238479">
    <property type="component" value="Chromosome 3"/>
</dbReference>
<dbReference type="InterPro" id="IPR050295">
    <property type="entry name" value="Plant_2OG-oxidoreductases"/>
</dbReference>
<dbReference type="AlphaFoldDB" id="A0A2P6R9W8"/>
<dbReference type="GO" id="GO:0102805">
    <property type="term" value="F:codeine O-demethylase activity"/>
    <property type="evidence" value="ECO:0007669"/>
    <property type="project" value="UniProtKB-EC"/>
</dbReference>
<comment type="similarity">
    <text evidence="1 5">Belongs to the iron/ascorbate-dependent oxidoreductase family.</text>
</comment>
<gene>
    <name evidence="7" type="ORF">RchiOBHm_Chr3g0466201</name>
</gene>
<keyword evidence="3" id="KW-0847">Vitamin C</keyword>
<reference evidence="7 8" key="1">
    <citation type="journal article" date="2018" name="Nat. Genet.">
        <title>The Rosa genome provides new insights in the design of modern roses.</title>
        <authorList>
            <person name="Bendahmane M."/>
        </authorList>
    </citation>
    <scope>NUCLEOTIDE SEQUENCE [LARGE SCALE GENOMIC DNA]</scope>
    <source>
        <strain evidence="8">cv. Old Blush</strain>
    </source>
</reference>
<evidence type="ECO:0000313" key="7">
    <source>
        <dbReference type="EMBL" id="PRQ43230.1"/>
    </source>
</evidence>
<dbReference type="GO" id="GO:0032259">
    <property type="term" value="P:methylation"/>
    <property type="evidence" value="ECO:0007669"/>
    <property type="project" value="UniProtKB-KW"/>
</dbReference>
<dbReference type="Pfam" id="PF03171">
    <property type="entry name" value="2OG-FeII_Oxy"/>
    <property type="match status" value="1"/>
</dbReference>
<dbReference type="Gramene" id="PRQ43230">
    <property type="protein sequence ID" value="PRQ43230"/>
    <property type="gene ID" value="RchiOBHm_Chr3g0466201"/>
</dbReference>
<dbReference type="PROSITE" id="PS51471">
    <property type="entry name" value="FE2OG_OXY"/>
    <property type="match status" value="1"/>
</dbReference>
<keyword evidence="4 5" id="KW-0408">Iron</keyword>
<evidence type="ECO:0000256" key="4">
    <source>
        <dbReference type="ARBA" id="ARBA00023004"/>
    </source>
</evidence>
<keyword evidence="5 7" id="KW-0560">Oxidoreductase</keyword>
<dbReference type="OrthoDB" id="288590at2759"/>
<dbReference type="PANTHER" id="PTHR47991">
    <property type="entry name" value="OXOGLUTARATE/IRON-DEPENDENT DIOXYGENASE"/>
    <property type="match status" value="1"/>
</dbReference>
<keyword evidence="7" id="KW-0489">Methyltransferase</keyword>
<dbReference type="FunFam" id="2.60.120.330:FF:000079">
    <property type="entry name" value="Protein SRG1"/>
    <property type="match status" value="1"/>
</dbReference>
<evidence type="ECO:0000256" key="1">
    <source>
        <dbReference type="ARBA" id="ARBA00008056"/>
    </source>
</evidence>
<evidence type="ECO:0000256" key="3">
    <source>
        <dbReference type="ARBA" id="ARBA00022896"/>
    </source>
</evidence>
<dbReference type="GO" id="GO:0046872">
    <property type="term" value="F:metal ion binding"/>
    <property type="evidence" value="ECO:0007669"/>
    <property type="project" value="UniProtKB-KW"/>
</dbReference>
<evidence type="ECO:0000256" key="2">
    <source>
        <dbReference type="ARBA" id="ARBA00022723"/>
    </source>
</evidence>
<protein>
    <submittedName>
        <fullName evidence="7">Putative codeine 3-O-demethylase</fullName>
        <ecNumber evidence="7">1.14.11.32</ecNumber>
    </submittedName>
</protein>
<dbReference type="InterPro" id="IPR027443">
    <property type="entry name" value="IPNS-like_sf"/>
</dbReference>
<dbReference type="Gene3D" id="2.60.120.330">
    <property type="entry name" value="B-lactam Antibiotic, Isopenicillin N Synthase, Chain"/>
    <property type="match status" value="1"/>
</dbReference>
<organism evidence="7 8">
    <name type="scientific">Rosa chinensis</name>
    <name type="common">China rose</name>
    <dbReference type="NCBI Taxonomy" id="74649"/>
    <lineage>
        <taxon>Eukaryota</taxon>
        <taxon>Viridiplantae</taxon>
        <taxon>Streptophyta</taxon>
        <taxon>Embryophyta</taxon>
        <taxon>Tracheophyta</taxon>
        <taxon>Spermatophyta</taxon>
        <taxon>Magnoliopsida</taxon>
        <taxon>eudicotyledons</taxon>
        <taxon>Gunneridae</taxon>
        <taxon>Pentapetalae</taxon>
        <taxon>rosids</taxon>
        <taxon>fabids</taxon>
        <taxon>Rosales</taxon>
        <taxon>Rosaceae</taxon>
        <taxon>Rosoideae</taxon>
        <taxon>Rosoideae incertae sedis</taxon>
        <taxon>Rosa</taxon>
    </lineage>
</organism>
<dbReference type="SUPFAM" id="SSF51197">
    <property type="entry name" value="Clavaminate synthase-like"/>
    <property type="match status" value="1"/>
</dbReference>
<keyword evidence="7" id="KW-0808">Transferase</keyword>